<protein>
    <submittedName>
        <fullName evidence="2">Uncharacterized protein</fullName>
    </submittedName>
</protein>
<organism evidence="2 3">
    <name type="scientific">Polytolypa hystricis (strain UAMH7299)</name>
    <dbReference type="NCBI Taxonomy" id="1447883"/>
    <lineage>
        <taxon>Eukaryota</taxon>
        <taxon>Fungi</taxon>
        <taxon>Dikarya</taxon>
        <taxon>Ascomycota</taxon>
        <taxon>Pezizomycotina</taxon>
        <taxon>Eurotiomycetes</taxon>
        <taxon>Eurotiomycetidae</taxon>
        <taxon>Onygenales</taxon>
        <taxon>Onygenales incertae sedis</taxon>
        <taxon>Polytolypa</taxon>
    </lineage>
</organism>
<feature type="region of interest" description="Disordered" evidence="1">
    <location>
        <begin position="1"/>
        <end position="63"/>
    </location>
</feature>
<evidence type="ECO:0000313" key="2">
    <source>
        <dbReference type="EMBL" id="PGH12050.1"/>
    </source>
</evidence>
<comment type="caution">
    <text evidence="2">The sequence shown here is derived from an EMBL/GenBank/DDBJ whole genome shotgun (WGS) entry which is preliminary data.</text>
</comment>
<dbReference type="EMBL" id="PDNA01000123">
    <property type="protein sequence ID" value="PGH12050.1"/>
    <property type="molecule type" value="Genomic_DNA"/>
</dbReference>
<evidence type="ECO:0000313" key="3">
    <source>
        <dbReference type="Proteomes" id="UP000224634"/>
    </source>
</evidence>
<proteinExistence type="predicted"/>
<gene>
    <name evidence="2" type="ORF">AJ80_06869</name>
</gene>
<accession>A0A2B7XST5</accession>
<feature type="compositionally biased region" description="Basic and acidic residues" evidence="1">
    <location>
        <begin position="1"/>
        <end position="10"/>
    </location>
</feature>
<evidence type="ECO:0000256" key="1">
    <source>
        <dbReference type="SAM" id="MobiDB-lite"/>
    </source>
</evidence>
<sequence>MSAAIAEHECLPQSLTPVKNKKKRKTKAKKQAKKNGQGNELGPREETPHHDTSNGPNHGKASRLGNVLNYAHTDWSREVSSSPCAPDHHLVDHHNTSSLYSGCVDSTRVITVSTGIQTDYHLQYNRGYCIHDHGEVFPAPYRHQSDVYLDNFNRDLFVVDGSKTRSRSALHEWMVAPDSNITRAATRLRPEAPEFIPAVVREYEPVREPENLQIVKGRY</sequence>
<reference evidence="2 3" key="1">
    <citation type="submission" date="2017-10" db="EMBL/GenBank/DDBJ databases">
        <title>Comparative genomics in systemic dimorphic fungi from Ajellomycetaceae.</title>
        <authorList>
            <person name="Munoz J.F."/>
            <person name="Mcewen J.G."/>
            <person name="Clay O.K."/>
            <person name="Cuomo C.A."/>
        </authorList>
    </citation>
    <scope>NUCLEOTIDE SEQUENCE [LARGE SCALE GENOMIC DNA]</scope>
    <source>
        <strain evidence="2 3">UAMH7299</strain>
    </source>
</reference>
<feature type="compositionally biased region" description="Basic residues" evidence="1">
    <location>
        <begin position="19"/>
        <end position="33"/>
    </location>
</feature>
<keyword evidence="3" id="KW-1185">Reference proteome</keyword>
<feature type="compositionally biased region" description="Basic and acidic residues" evidence="1">
    <location>
        <begin position="42"/>
        <end position="52"/>
    </location>
</feature>
<name>A0A2B7XST5_POLH7</name>
<dbReference type="Proteomes" id="UP000224634">
    <property type="component" value="Unassembled WGS sequence"/>
</dbReference>
<dbReference type="AlphaFoldDB" id="A0A2B7XST5"/>